<organism evidence="7 8">
    <name type="scientific">Ciceribacter naphthalenivorans</name>
    <dbReference type="NCBI Taxonomy" id="1118451"/>
    <lineage>
        <taxon>Bacteria</taxon>
        <taxon>Pseudomonadati</taxon>
        <taxon>Pseudomonadota</taxon>
        <taxon>Alphaproteobacteria</taxon>
        <taxon>Hyphomicrobiales</taxon>
        <taxon>Rhizobiaceae</taxon>
        <taxon>Ciceribacter</taxon>
    </lineage>
</organism>
<comment type="similarity">
    <text evidence="1">Belongs to the ABC transporter superfamily.</text>
</comment>
<dbReference type="GO" id="GO:0005524">
    <property type="term" value="F:ATP binding"/>
    <property type="evidence" value="ECO:0007669"/>
    <property type="project" value="UniProtKB-KW"/>
</dbReference>
<keyword evidence="8" id="KW-1185">Reference proteome</keyword>
<keyword evidence="4 7" id="KW-0067">ATP-binding</keyword>
<evidence type="ECO:0000313" key="8">
    <source>
        <dbReference type="Proteomes" id="UP000321717"/>
    </source>
</evidence>
<dbReference type="Gene3D" id="3.40.50.300">
    <property type="entry name" value="P-loop containing nucleotide triphosphate hydrolases"/>
    <property type="match status" value="1"/>
</dbReference>
<dbReference type="InterPro" id="IPR003593">
    <property type="entry name" value="AAA+_ATPase"/>
</dbReference>
<reference evidence="7 8" key="1">
    <citation type="submission" date="2019-07" db="EMBL/GenBank/DDBJ databases">
        <title>Whole genome shotgun sequence of Rhizobium naphthalenivorans NBRC 107585.</title>
        <authorList>
            <person name="Hosoyama A."/>
            <person name="Uohara A."/>
            <person name="Ohji S."/>
            <person name="Ichikawa N."/>
        </authorList>
    </citation>
    <scope>NUCLEOTIDE SEQUENCE [LARGE SCALE GENOMIC DNA]</scope>
    <source>
        <strain evidence="7 8">NBRC 107585</strain>
    </source>
</reference>
<feature type="domain" description="ABC transporter" evidence="6">
    <location>
        <begin position="1"/>
        <end position="217"/>
    </location>
</feature>
<dbReference type="InterPro" id="IPR003439">
    <property type="entry name" value="ABC_transporter-like_ATP-bd"/>
</dbReference>
<evidence type="ECO:0000256" key="3">
    <source>
        <dbReference type="ARBA" id="ARBA00022741"/>
    </source>
</evidence>
<dbReference type="PROSITE" id="PS50893">
    <property type="entry name" value="ABC_TRANSPORTER_2"/>
    <property type="match status" value="1"/>
</dbReference>
<keyword evidence="2" id="KW-0813">Transport</keyword>
<keyword evidence="3" id="KW-0547">Nucleotide-binding</keyword>
<dbReference type="InterPro" id="IPR052156">
    <property type="entry name" value="BCAA_Transport_ATP-bd_LivF"/>
</dbReference>
<dbReference type="InterPro" id="IPR027417">
    <property type="entry name" value="P-loop_NTPase"/>
</dbReference>
<keyword evidence="5" id="KW-0029">Amino-acid transport</keyword>
<dbReference type="GO" id="GO:0015658">
    <property type="term" value="F:branched-chain amino acid transmembrane transporter activity"/>
    <property type="evidence" value="ECO:0007669"/>
    <property type="project" value="TreeGrafter"/>
</dbReference>
<name>A0A512HPN6_9HYPH</name>
<dbReference type="Proteomes" id="UP000321717">
    <property type="component" value="Unassembled WGS sequence"/>
</dbReference>
<evidence type="ECO:0000256" key="2">
    <source>
        <dbReference type="ARBA" id="ARBA00022448"/>
    </source>
</evidence>
<dbReference type="InterPro" id="IPR017871">
    <property type="entry name" value="ABC_transporter-like_CS"/>
</dbReference>
<dbReference type="PROSITE" id="PS00211">
    <property type="entry name" value="ABC_TRANSPORTER_1"/>
    <property type="match status" value="1"/>
</dbReference>
<evidence type="ECO:0000256" key="5">
    <source>
        <dbReference type="ARBA" id="ARBA00022970"/>
    </source>
</evidence>
<dbReference type="GO" id="GO:0015807">
    <property type="term" value="P:L-amino acid transport"/>
    <property type="evidence" value="ECO:0007669"/>
    <property type="project" value="TreeGrafter"/>
</dbReference>
<dbReference type="EMBL" id="BJZP01000038">
    <property type="protein sequence ID" value="GEO87379.1"/>
    <property type="molecule type" value="Genomic_DNA"/>
</dbReference>
<evidence type="ECO:0000256" key="1">
    <source>
        <dbReference type="ARBA" id="ARBA00005417"/>
    </source>
</evidence>
<evidence type="ECO:0000313" key="7">
    <source>
        <dbReference type="EMBL" id="GEO87379.1"/>
    </source>
</evidence>
<protein>
    <submittedName>
        <fullName evidence="7">ABC transporter ATP-binding protein</fullName>
    </submittedName>
</protein>
<sequence>MPVIKALSLKVMAGEVVCVIGPNGAGKSTLVKSVMGLLKIFNGKIALAGRDITRLAAEKHIDAGVGYVPQVSNVFGSLTVRENLFLSCRGRNVSDATEKVLAMFPELKEKLALTAGSLSGGERQMLAFARCLIVEPRLLLLDEPTAALSPLLVGSIFDRIAEIAARGTAILLVEQNALRALTISHRVYALAGGTNAIEGTAAEMLANPDLKQIYLGGRGR</sequence>
<dbReference type="Pfam" id="PF00005">
    <property type="entry name" value="ABC_tran"/>
    <property type="match status" value="1"/>
</dbReference>
<dbReference type="PANTHER" id="PTHR43820:SF4">
    <property type="entry name" value="HIGH-AFFINITY BRANCHED-CHAIN AMINO ACID TRANSPORT ATP-BINDING PROTEIN LIVF"/>
    <property type="match status" value="1"/>
</dbReference>
<dbReference type="CDD" id="cd03224">
    <property type="entry name" value="ABC_TM1139_LivF_branched"/>
    <property type="match status" value="1"/>
</dbReference>
<evidence type="ECO:0000259" key="6">
    <source>
        <dbReference type="PROSITE" id="PS50893"/>
    </source>
</evidence>
<accession>A0A512HPN6</accession>
<dbReference type="AlphaFoldDB" id="A0A512HPN6"/>
<dbReference type="GO" id="GO:0016887">
    <property type="term" value="F:ATP hydrolysis activity"/>
    <property type="evidence" value="ECO:0007669"/>
    <property type="project" value="InterPro"/>
</dbReference>
<evidence type="ECO:0000256" key="4">
    <source>
        <dbReference type="ARBA" id="ARBA00022840"/>
    </source>
</evidence>
<dbReference type="PANTHER" id="PTHR43820">
    <property type="entry name" value="HIGH-AFFINITY BRANCHED-CHAIN AMINO ACID TRANSPORT ATP-BINDING PROTEIN LIVF"/>
    <property type="match status" value="1"/>
</dbReference>
<comment type="caution">
    <text evidence="7">The sequence shown here is derived from an EMBL/GenBank/DDBJ whole genome shotgun (WGS) entry which is preliminary data.</text>
</comment>
<dbReference type="SMART" id="SM00382">
    <property type="entry name" value="AAA"/>
    <property type="match status" value="1"/>
</dbReference>
<gene>
    <name evidence="7" type="ORF">RNA01_43110</name>
</gene>
<proteinExistence type="inferred from homology"/>
<dbReference type="SUPFAM" id="SSF52540">
    <property type="entry name" value="P-loop containing nucleoside triphosphate hydrolases"/>
    <property type="match status" value="1"/>
</dbReference>